<dbReference type="NCBIfam" id="NF005111">
    <property type="entry name" value="PRK06545.2-3"/>
    <property type="match status" value="1"/>
</dbReference>
<protein>
    <recommendedName>
        <fullName evidence="4">Prephenate dehydrogenase</fullName>
        <ecNumber evidence="3">1.3.1.12</ecNumber>
    </recommendedName>
</protein>
<dbReference type="KEGG" id="ace:Acel_1235"/>
<dbReference type="SUPFAM" id="SSF55021">
    <property type="entry name" value="ACT-like"/>
    <property type="match status" value="1"/>
</dbReference>
<dbReference type="Gene3D" id="1.10.3660.10">
    <property type="entry name" value="6-phosphogluconate dehydrogenase C-terminal like domain"/>
    <property type="match status" value="1"/>
</dbReference>
<dbReference type="PANTHER" id="PTHR21363:SF0">
    <property type="entry name" value="PREPHENATE DEHYDROGENASE [NADP(+)]"/>
    <property type="match status" value="1"/>
</dbReference>
<dbReference type="STRING" id="351607.Acel_1235"/>
<dbReference type="InterPro" id="IPR002912">
    <property type="entry name" value="ACT_dom"/>
</dbReference>
<proteinExistence type="inferred from homology"/>
<evidence type="ECO:0000256" key="6">
    <source>
        <dbReference type="ARBA" id="ARBA00023002"/>
    </source>
</evidence>
<dbReference type="GO" id="GO:0006571">
    <property type="term" value="P:tyrosine biosynthetic process"/>
    <property type="evidence" value="ECO:0007669"/>
    <property type="project" value="UniProtKB-UniPathway"/>
</dbReference>
<dbReference type="HOGENOM" id="CLU_055968_1_1_11"/>
<dbReference type="EMBL" id="CP000481">
    <property type="protein sequence ID" value="ABK53007.1"/>
    <property type="molecule type" value="Genomic_DNA"/>
</dbReference>
<dbReference type="EC" id="1.3.1.12" evidence="3"/>
<dbReference type="Pfam" id="PF02153">
    <property type="entry name" value="PDH_N"/>
    <property type="match status" value="1"/>
</dbReference>
<evidence type="ECO:0000256" key="7">
    <source>
        <dbReference type="ARBA" id="ARBA00023027"/>
    </source>
</evidence>
<keyword evidence="13" id="KW-1185">Reference proteome</keyword>
<comment type="catalytic activity">
    <reaction evidence="9">
        <text>prephenate + NAD(+) = 3-(4-hydroxyphenyl)pyruvate + CO2 + NADH</text>
        <dbReference type="Rhea" id="RHEA:13869"/>
        <dbReference type="ChEBI" id="CHEBI:16526"/>
        <dbReference type="ChEBI" id="CHEBI:29934"/>
        <dbReference type="ChEBI" id="CHEBI:36242"/>
        <dbReference type="ChEBI" id="CHEBI:57540"/>
        <dbReference type="ChEBI" id="CHEBI:57945"/>
        <dbReference type="EC" id="1.3.1.12"/>
    </reaction>
</comment>
<dbReference type="Gene3D" id="3.30.70.260">
    <property type="match status" value="1"/>
</dbReference>
<feature type="domain" description="ACT" evidence="11">
    <location>
        <begin position="304"/>
        <end position="371"/>
    </location>
</feature>
<dbReference type="GO" id="GO:0004665">
    <property type="term" value="F:prephenate dehydrogenase (NADP+) activity"/>
    <property type="evidence" value="ECO:0007669"/>
    <property type="project" value="InterPro"/>
</dbReference>
<dbReference type="InterPro" id="IPR046826">
    <property type="entry name" value="PDH_N"/>
</dbReference>
<keyword evidence="8" id="KW-0028">Amino-acid biosynthesis</keyword>
<evidence type="ECO:0000256" key="1">
    <source>
        <dbReference type="ARBA" id="ARBA00005067"/>
    </source>
</evidence>
<keyword evidence="8" id="KW-0057">Aromatic amino acid biosynthesis</keyword>
<dbReference type="eggNOG" id="COG0287">
    <property type="taxonomic scope" value="Bacteria"/>
</dbReference>
<dbReference type="PROSITE" id="PS51176">
    <property type="entry name" value="PDH_ADH"/>
    <property type="match status" value="1"/>
</dbReference>
<dbReference type="Pfam" id="PF20463">
    <property type="entry name" value="PDH_C"/>
    <property type="match status" value="1"/>
</dbReference>
<sequence length="371" mass="38815">MADSNGNPSELTLRRVLVIGTGLMGTSLALALREAGIETRLHDIAVGRLALAVERGAGVPHDEDLDGGYDIAVLAIPPDAVAGELLRYQRLGVARSFTDVASVKSKPLAEAEKIGADMTTFVGGHPIAGRERSGPAAAHPDLFVGRPWVITPTPAAGEEAIAAVRALAVAAGATPVVMTAEEHDAALALVSHLPHLLASVLAAQLVDAPRDFTALAGTGLQDVTRIAAGDPQLWTEILAANADHLLGYLERFQQRLQDAAAYVARIARGDAAATTALTELLRTGVQGRLRVPVKRGEPAAGFATVAVTIRDAPGELAALLRALAEAGINVEDVRVEHEPGRPVGVVELDVREDKAQALIRCVRDAGWQLYV</sequence>
<keyword evidence="6 12" id="KW-0560">Oxidoreductase</keyword>
<organism evidence="12 13">
    <name type="scientific">Acidothermus cellulolyticus (strain ATCC 43068 / DSM 8971 / 11B)</name>
    <dbReference type="NCBI Taxonomy" id="351607"/>
    <lineage>
        <taxon>Bacteria</taxon>
        <taxon>Bacillati</taxon>
        <taxon>Actinomycetota</taxon>
        <taxon>Actinomycetes</taxon>
        <taxon>Acidothermales</taxon>
        <taxon>Acidothermaceae</taxon>
        <taxon>Acidothermus</taxon>
    </lineage>
</organism>
<comment type="similarity">
    <text evidence="2">Belongs to the prephenate/arogenate dehydrogenase family.</text>
</comment>
<dbReference type="InParanoid" id="A0LU97"/>
<dbReference type="SUPFAM" id="SSF51735">
    <property type="entry name" value="NAD(P)-binding Rossmann-fold domains"/>
    <property type="match status" value="1"/>
</dbReference>
<dbReference type="RefSeq" id="WP_011720070.1">
    <property type="nucleotide sequence ID" value="NC_008578.1"/>
</dbReference>
<evidence type="ECO:0000259" key="10">
    <source>
        <dbReference type="PROSITE" id="PS51176"/>
    </source>
</evidence>
<dbReference type="InterPro" id="IPR008927">
    <property type="entry name" value="6-PGluconate_DH-like_C_sf"/>
</dbReference>
<evidence type="ECO:0000256" key="8">
    <source>
        <dbReference type="ARBA" id="ARBA00023141"/>
    </source>
</evidence>
<evidence type="ECO:0000259" key="11">
    <source>
        <dbReference type="PROSITE" id="PS51671"/>
    </source>
</evidence>
<gene>
    <name evidence="12" type="ordered locus">Acel_1235</name>
</gene>
<keyword evidence="7" id="KW-0520">NAD</keyword>
<reference evidence="12 13" key="1">
    <citation type="journal article" date="2009" name="Genome Res.">
        <title>Complete genome of the cellulolytic thermophile Acidothermus cellulolyticus 11B provides insights into its ecophysiological and evolutionary adaptations.</title>
        <authorList>
            <person name="Barabote R.D."/>
            <person name="Xie G."/>
            <person name="Leu D.H."/>
            <person name="Normand P."/>
            <person name="Necsulea A."/>
            <person name="Daubin V."/>
            <person name="Medigue C."/>
            <person name="Adney W.S."/>
            <person name="Xu X.C."/>
            <person name="Lapidus A."/>
            <person name="Parales R.E."/>
            <person name="Detter C."/>
            <person name="Pujic P."/>
            <person name="Bruce D."/>
            <person name="Lavire C."/>
            <person name="Challacombe J.F."/>
            <person name="Brettin T.S."/>
            <person name="Berry A.M."/>
        </authorList>
    </citation>
    <scope>NUCLEOTIDE SEQUENCE [LARGE SCALE GENOMIC DNA]</scope>
    <source>
        <strain evidence="13">ATCC 43068 / DSM 8971 / 11B</strain>
    </source>
</reference>
<dbReference type="Proteomes" id="UP000008221">
    <property type="component" value="Chromosome"/>
</dbReference>
<dbReference type="InterPro" id="IPR045865">
    <property type="entry name" value="ACT-like_dom_sf"/>
</dbReference>
<evidence type="ECO:0000256" key="5">
    <source>
        <dbReference type="ARBA" id="ARBA00022498"/>
    </source>
</evidence>
<dbReference type="UniPathway" id="UPA00122">
    <property type="reaction ID" value="UER00961"/>
</dbReference>
<dbReference type="InterPro" id="IPR036291">
    <property type="entry name" value="NAD(P)-bd_dom_sf"/>
</dbReference>
<evidence type="ECO:0000313" key="12">
    <source>
        <dbReference type="EMBL" id="ABK53007.1"/>
    </source>
</evidence>
<dbReference type="Gene3D" id="3.40.50.720">
    <property type="entry name" value="NAD(P)-binding Rossmann-like Domain"/>
    <property type="match status" value="1"/>
</dbReference>
<dbReference type="AlphaFoldDB" id="A0LU97"/>
<dbReference type="InterPro" id="IPR046825">
    <property type="entry name" value="PDH_C"/>
</dbReference>
<keyword evidence="5" id="KW-0827">Tyrosine biosynthesis</keyword>
<comment type="pathway">
    <text evidence="1">Amino-acid biosynthesis; L-tyrosine biosynthesis; (4-hydroxyphenyl)pyruvate from prephenate (NAD(+) route): step 1/1.</text>
</comment>
<dbReference type="InterPro" id="IPR050812">
    <property type="entry name" value="Preph/Arog_dehydrog"/>
</dbReference>
<dbReference type="FunCoup" id="A0LU97">
    <property type="interactions" value="90"/>
</dbReference>
<dbReference type="NCBIfam" id="NF005112">
    <property type="entry name" value="PRK06545.2-4"/>
    <property type="match status" value="1"/>
</dbReference>
<dbReference type="PROSITE" id="PS51671">
    <property type="entry name" value="ACT"/>
    <property type="match status" value="1"/>
</dbReference>
<dbReference type="PANTHER" id="PTHR21363">
    <property type="entry name" value="PREPHENATE DEHYDROGENASE"/>
    <property type="match status" value="1"/>
</dbReference>
<evidence type="ECO:0000256" key="3">
    <source>
        <dbReference type="ARBA" id="ARBA00012068"/>
    </source>
</evidence>
<evidence type="ECO:0000313" key="13">
    <source>
        <dbReference type="Proteomes" id="UP000008221"/>
    </source>
</evidence>
<dbReference type="InterPro" id="IPR003099">
    <property type="entry name" value="Prephen_DH"/>
</dbReference>
<accession>A0LU97</accession>
<evidence type="ECO:0000256" key="2">
    <source>
        <dbReference type="ARBA" id="ARBA00007964"/>
    </source>
</evidence>
<dbReference type="SUPFAM" id="SSF48179">
    <property type="entry name" value="6-phosphogluconate dehydrogenase C-terminal domain-like"/>
    <property type="match status" value="1"/>
</dbReference>
<name>A0LU97_ACIC1</name>
<evidence type="ECO:0000256" key="9">
    <source>
        <dbReference type="ARBA" id="ARBA00049260"/>
    </source>
</evidence>
<dbReference type="GO" id="GO:0070403">
    <property type="term" value="F:NAD+ binding"/>
    <property type="evidence" value="ECO:0007669"/>
    <property type="project" value="InterPro"/>
</dbReference>
<feature type="domain" description="Prephenate/arogenate dehydrogenase" evidence="10">
    <location>
        <begin position="14"/>
        <end position="293"/>
    </location>
</feature>
<evidence type="ECO:0000256" key="4">
    <source>
        <dbReference type="ARBA" id="ARBA00016891"/>
    </source>
</evidence>
<dbReference type="GO" id="GO:0008977">
    <property type="term" value="F:prephenate dehydrogenase (NAD+) activity"/>
    <property type="evidence" value="ECO:0007669"/>
    <property type="project" value="UniProtKB-EC"/>
</dbReference>